<keyword evidence="2" id="KW-1133">Transmembrane helix</keyword>
<feature type="compositionally biased region" description="Basic and acidic residues" evidence="1">
    <location>
        <begin position="1"/>
        <end position="19"/>
    </location>
</feature>
<sequence>MTSQKDGHREQAPQRRESGAHSGPAKPARSRLSATVQSPVVEAGEIVRFGARVVGSAVRHPRGYWGEVRDQMYEIVKLCWIPLVISTVAFGYGAPGLQGLNLFSLFGIPERLGSLFVMASVREFAPWINAMVVAGVVGTAITADLGARRIREEIDATQVLGVDPIRTLIVPRVVALTLMTGLLVLPALAFGVVGGYIAAVHVGGANPSVFVDNFFVNATTTDMWGTVVKCGLFGLIVGVVCSYKGYRASGGPIGVGRAVNQGVVIAFVAIWIFNAVYTTILLGLNPDMQVFR</sequence>
<dbReference type="RefSeq" id="WP_245818867.1">
    <property type="nucleotide sequence ID" value="NZ_FZNW01000028.1"/>
</dbReference>
<dbReference type="Pfam" id="PF02405">
    <property type="entry name" value="MlaE"/>
    <property type="match status" value="1"/>
</dbReference>
<keyword evidence="2" id="KW-0472">Membrane</keyword>
<protein>
    <submittedName>
        <fullName evidence="3">Phospholipid/cholesterol/gamma-HCH transport system permease protein</fullName>
    </submittedName>
</protein>
<feature type="region of interest" description="Disordered" evidence="1">
    <location>
        <begin position="1"/>
        <end position="36"/>
    </location>
</feature>
<evidence type="ECO:0000256" key="1">
    <source>
        <dbReference type="SAM" id="MobiDB-lite"/>
    </source>
</evidence>
<feature type="transmembrane region" description="Helical" evidence="2">
    <location>
        <begin position="223"/>
        <end position="243"/>
    </location>
</feature>
<feature type="transmembrane region" description="Helical" evidence="2">
    <location>
        <begin position="173"/>
        <end position="203"/>
    </location>
</feature>
<name>A0A238ZZN3_9PSEU</name>
<feature type="transmembrane region" description="Helical" evidence="2">
    <location>
        <begin position="124"/>
        <end position="143"/>
    </location>
</feature>
<dbReference type="InterPro" id="IPR030802">
    <property type="entry name" value="Permease_MalE"/>
</dbReference>
<gene>
    <name evidence="3" type="ORF">SAMN06265360_12811</name>
</gene>
<dbReference type="Proteomes" id="UP000198348">
    <property type="component" value="Unassembled WGS sequence"/>
</dbReference>
<dbReference type="GO" id="GO:0043190">
    <property type="term" value="C:ATP-binding cassette (ABC) transporter complex"/>
    <property type="evidence" value="ECO:0007669"/>
    <property type="project" value="InterPro"/>
</dbReference>
<feature type="transmembrane region" description="Helical" evidence="2">
    <location>
        <begin position="75"/>
        <end position="94"/>
    </location>
</feature>
<dbReference type="PANTHER" id="PTHR30188:SF4">
    <property type="entry name" value="PROTEIN TRIGALACTOSYLDIACYLGLYCEROL 1, CHLOROPLASTIC"/>
    <property type="match status" value="1"/>
</dbReference>
<proteinExistence type="predicted"/>
<dbReference type="GO" id="GO:0005548">
    <property type="term" value="F:phospholipid transporter activity"/>
    <property type="evidence" value="ECO:0007669"/>
    <property type="project" value="TreeGrafter"/>
</dbReference>
<dbReference type="PANTHER" id="PTHR30188">
    <property type="entry name" value="ABC TRANSPORTER PERMEASE PROTEIN-RELATED"/>
    <property type="match status" value="1"/>
</dbReference>
<organism evidence="3 4">
    <name type="scientific">Haloechinothrix alba</name>
    <dbReference type="NCBI Taxonomy" id="664784"/>
    <lineage>
        <taxon>Bacteria</taxon>
        <taxon>Bacillati</taxon>
        <taxon>Actinomycetota</taxon>
        <taxon>Actinomycetes</taxon>
        <taxon>Pseudonocardiales</taxon>
        <taxon>Pseudonocardiaceae</taxon>
        <taxon>Haloechinothrix</taxon>
    </lineage>
</organism>
<reference evidence="3 4" key="1">
    <citation type="submission" date="2017-06" db="EMBL/GenBank/DDBJ databases">
        <authorList>
            <person name="Kim H.J."/>
            <person name="Triplett B.A."/>
        </authorList>
    </citation>
    <scope>NUCLEOTIDE SEQUENCE [LARGE SCALE GENOMIC DNA]</scope>
    <source>
        <strain evidence="3 4">DSM 45207</strain>
    </source>
</reference>
<keyword evidence="2" id="KW-0812">Transmembrane</keyword>
<evidence type="ECO:0000313" key="3">
    <source>
        <dbReference type="EMBL" id="SNR88770.1"/>
    </source>
</evidence>
<dbReference type="AlphaFoldDB" id="A0A238ZZN3"/>
<evidence type="ECO:0000313" key="4">
    <source>
        <dbReference type="Proteomes" id="UP000198348"/>
    </source>
</evidence>
<accession>A0A238ZZN3</accession>
<keyword evidence="4" id="KW-1185">Reference proteome</keyword>
<feature type="transmembrane region" description="Helical" evidence="2">
    <location>
        <begin position="263"/>
        <end position="284"/>
    </location>
</feature>
<dbReference type="EMBL" id="FZNW01000028">
    <property type="protein sequence ID" value="SNR88770.1"/>
    <property type="molecule type" value="Genomic_DNA"/>
</dbReference>
<evidence type="ECO:0000256" key="2">
    <source>
        <dbReference type="SAM" id="Phobius"/>
    </source>
</evidence>